<gene>
    <name evidence="1" type="ORF">OOU_Y34scaffold00944g5</name>
</gene>
<reference evidence="1" key="1">
    <citation type="journal article" date="2012" name="PLoS Genet.">
        <title>Comparative analysis of the genomes of two field isolates of the rice blast fungus Magnaporthe oryzae.</title>
        <authorList>
            <person name="Xue M."/>
            <person name="Yang J."/>
            <person name="Li Z."/>
            <person name="Hu S."/>
            <person name="Yao N."/>
            <person name="Dean R.A."/>
            <person name="Zhao W."/>
            <person name="Shen M."/>
            <person name="Zhang H."/>
            <person name="Li C."/>
            <person name="Liu L."/>
            <person name="Cao L."/>
            <person name="Xu X."/>
            <person name="Xing Y."/>
            <person name="Hsiang T."/>
            <person name="Zhang Z."/>
            <person name="Xu J.R."/>
            <person name="Peng Y.L."/>
        </authorList>
    </citation>
    <scope>NUCLEOTIDE SEQUENCE</scope>
    <source>
        <strain evidence="1">Y34</strain>
    </source>
</reference>
<name>A0AA97NNG1_PYRO3</name>
<feature type="non-terminal residue" evidence="1">
    <location>
        <position position="1"/>
    </location>
</feature>
<dbReference type="AlphaFoldDB" id="A0AA97NNG1"/>
<dbReference type="Proteomes" id="UP000011086">
    <property type="component" value="Unassembled WGS sequence"/>
</dbReference>
<sequence>LQVCQQRQAPTKRHDAHCDGRVCKNDPSEQVIPTKDAEDSSLSVRCVAYVVS</sequence>
<accession>A0AA97NNG1</accession>
<evidence type="ECO:0000313" key="1">
    <source>
        <dbReference type="EMBL" id="ELQ33448.1"/>
    </source>
</evidence>
<proteinExistence type="predicted"/>
<dbReference type="EMBL" id="JH793657">
    <property type="protein sequence ID" value="ELQ33448.1"/>
    <property type="molecule type" value="Genomic_DNA"/>
</dbReference>
<organism evidence="1">
    <name type="scientific">Pyricularia oryzae (strain Y34)</name>
    <name type="common">Rice blast fungus</name>
    <name type="synonym">Magnaporthe oryzae</name>
    <dbReference type="NCBI Taxonomy" id="1143189"/>
    <lineage>
        <taxon>Eukaryota</taxon>
        <taxon>Fungi</taxon>
        <taxon>Dikarya</taxon>
        <taxon>Ascomycota</taxon>
        <taxon>Pezizomycotina</taxon>
        <taxon>Sordariomycetes</taxon>
        <taxon>Sordariomycetidae</taxon>
        <taxon>Magnaporthales</taxon>
        <taxon>Pyriculariaceae</taxon>
        <taxon>Pyricularia</taxon>
    </lineage>
</organism>
<protein>
    <submittedName>
        <fullName evidence="1">Uncharacterized protein</fullName>
    </submittedName>
</protein>